<dbReference type="InterPro" id="IPR011990">
    <property type="entry name" value="TPR-like_helical_dom_sf"/>
</dbReference>
<proteinExistence type="predicted"/>
<reference evidence="2 3" key="1">
    <citation type="submission" date="2020-03" db="EMBL/GenBank/DDBJ databases">
        <title>Comparative genomics of Weissella paramesenteroides.</title>
        <authorList>
            <person name="Kant R."/>
            <person name="Takala T."/>
            <person name="Saris P."/>
        </authorList>
    </citation>
    <scope>NUCLEOTIDE SEQUENCE [LARGE SCALE GENOMIC DNA]</scope>
    <source>
        <strain evidence="2 3">SJ27-4</strain>
    </source>
</reference>
<dbReference type="PANTHER" id="PTHR37038:SF14">
    <property type="entry name" value="TRANSCRIPTIONAL ACTIVATOR"/>
    <property type="match status" value="1"/>
</dbReference>
<comment type="caution">
    <text evidence="2">The sequence shown here is derived from an EMBL/GenBank/DDBJ whole genome shotgun (WGS) entry which is preliminary data.</text>
</comment>
<evidence type="ECO:0000259" key="1">
    <source>
        <dbReference type="PROSITE" id="PS50943"/>
    </source>
</evidence>
<dbReference type="Proteomes" id="UP001215461">
    <property type="component" value="Unassembled WGS sequence"/>
</dbReference>
<dbReference type="PROSITE" id="PS50943">
    <property type="entry name" value="HTH_CROC1"/>
    <property type="match status" value="1"/>
</dbReference>
<dbReference type="SMART" id="SM00530">
    <property type="entry name" value="HTH_XRE"/>
    <property type="match status" value="1"/>
</dbReference>
<dbReference type="Pfam" id="PF01381">
    <property type="entry name" value="HTH_3"/>
    <property type="match status" value="1"/>
</dbReference>
<dbReference type="CDD" id="cd00093">
    <property type="entry name" value="HTH_XRE"/>
    <property type="match status" value="1"/>
</dbReference>
<dbReference type="Gene3D" id="1.25.40.10">
    <property type="entry name" value="Tetratricopeptide repeat domain"/>
    <property type="match status" value="1"/>
</dbReference>
<organism evidence="2 3">
    <name type="scientific">Weissella paramesenteroides</name>
    <name type="common">Leuconostoc paramesenteroides</name>
    <dbReference type="NCBI Taxonomy" id="1249"/>
    <lineage>
        <taxon>Bacteria</taxon>
        <taxon>Bacillati</taxon>
        <taxon>Bacillota</taxon>
        <taxon>Bacilli</taxon>
        <taxon>Lactobacillales</taxon>
        <taxon>Lactobacillaceae</taxon>
        <taxon>Weissella</taxon>
    </lineage>
</organism>
<name>A0ABD4XL02_WEIPA</name>
<evidence type="ECO:0000313" key="3">
    <source>
        <dbReference type="Proteomes" id="UP001215461"/>
    </source>
</evidence>
<dbReference type="PANTHER" id="PTHR37038">
    <property type="entry name" value="TRANSCRIPTIONAL REGULATOR-RELATED"/>
    <property type="match status" value="1"/>
</dbReference>
<evidence type="ECO:0000313" key="2">
    <source>
        <dbReference type="EMBL" id="MDF8371401.1"/>
    </source>
</evidence>
<dbReference type="RefSeq" id="WP_140836875.1">
    <property type="nucleotide sequence ID" value="NZ_CP049940.1"/>
</dbReference>
<dbReference type="InterPro" id="IPR053163">
    <property type="entry name" value="HTH-type_regulator_Rgg"/>
</dbReference>
<dbReference type="InterPro" id="IPR010982">
    <property type="entry name" value="Lambda_DNA-bd_dom_sf"/>
</dbReference>
<sequence length="296" mass="33953">MNTEHFIETRKRLSLSQEELAQGICTQATLSRFESGGSIPSVKILTQLCHRLGLSIAELFRTQADSRGEFINDTLNQAEFDLIISEYDHANQKLDELELTEEENEQFGERLDYIRGYLAILLGHHVQENIDGFHAKLLDSQTEIDIYTLLNYCGLGMGYAYLGKDQLAEKYFNFVFIHVFDFQSTSAGETWKILTILFYTAEFYSSSNLAISNRILETIVSMCSDNHMTFYLARSVLQLAENEAAGEANKTRLVNYLIDAHAYAKINRNQVELQRIDYLIKKWHLQDLAISSIFDN</sequence>
<dbReference type="SUPFAM" id="SSF47413">
    <property type="entry name" value="lambda repressor-like DNA-binding domains"/>
    <property type="match status" value="1"/>
</dbReference>
<accession>A0ABD4XL02</accession>
<dbReference type="InterPro" id="IPR001387">
    <property type="entry name" value="Cro/C1-type_HTH"/>
</dbReference>
<dbReference type="AlphaFoldDB" id="A0ABD4XL02"/>
<dbReference type="EMBL" id="JAANXN010000008">
    <property type="protein sequence ID" value="MDF8371401.1"/>
    <property type="molecule type" value="Genomic_DNA"/>
</dbReference>
<feature type="domain" description="HTH cro/C1-type" evidence="1">
    <location>
        <begin position="10"/>
        <end position="59"/>
    </location>
</feature>
<protein>
    <submittedName>
        <fullName evidence="2">Helix-turn-helix transcriptional regulator</fullName>
    </submittedName>
</protein>
<gene>
    <name evidence="2" type="ORF">G9403_07055</name>
</gene>